<reference evidence="1 2" key="1">
    <citation type="journal article" date="2013" name="Int. J. Syst. Evol. Microbiol.">
        <title>Roseomonas aerophila sp. nov., isolated from air.</title>
        <authorList>
            <person name="Kim S.J."/>
            <person name="Weon H.Y."/>
            <person name="Ahn J.H."/>
            <person name="Hong S.B."/>
            <person name="Seok S.J."/>
            <person name="Whang K.S."/>
            <person name="Kwon S.W."/>
        </authorList>
    </citation>
    <scope>NUCLEOTIDE SEQUENCE [LARGE SCALE GENOMIC DNA]</scope>
    <source>
        <strain evidence="1 2">NBRC 108923</strain>
    </source>
</reference>
<protein>
    <submittedName>
        <fullName evidence="1">Uncharacterized protein</fullName>
    </submittedName>
</protein>
<sequence length="208" mass="22521">MSLLSHCVSPQLFPIEGGTALPGRARWQFAFTTATSPLGGDGSGQLHRGDFWTEINLKSPAPPVQWRLESAPLHTAPNGVARIVEGEAASLDQALTAAVIAARRGAEMLLAPAFIALQRVPHAPRVWGCSALYQRLPTTSAEPALFSQTCFIREFTDAQGPVFICTLETEEGGMQTHQHWRTRDLSTAIAHCESELLNGSTEARPLPR</sequence>
<accession>A0ABR7RNA8</accession>
<evidence type="ECO:0000313" key="1">
    <source>
        <dbReference type="EMBL" id="MBC9207796.1"/>
    </source>
</evidence>
<proteinExistence type="predicted"/>
<evidence type="ECO:0000313" key="2">
    <source>
        <dbReference type="Proteomes" id="UP000626026"/>
    </source>
</evidence>
<name>A0ABR7RNA8_9PROT</name>
<comment type="caution">
    <text evidence="1">The sequence shown here is derived from an EMBL/GenBank/DDBJ whole genome shotgun (WGS) entry which is preliminary data.</text>
</comment>
<dbReference type="RefSeq" id="WP_187784964.1">
    <property type="nucleotide sequence ID" value="NZ_JACTVA010000022.1"/>
</dbReference>
<dbReference type="EMBL" id="JACTVA010000022">
    <property type="protein sequence ID" value="MBC9207796.1"/>
    <property type="molecule type" value="Genomic_DNA"/>
</dbReference>
<dbReference type="Proteomes" id="UP000626026">
    <property type="component" value="Unassembled WGS sequence"/>
</dbReference>
<keyword evidence="2" id="KW-1185">Reference proteome</keyword>
<organism evidence="1 2">
    <name type="scientific">Teichococcus aerophilus</name>
    <dbReference type="NCBI Taxonomy" id="1224513"/>
    <lineage>
        <taxon>Bacteria</taxon>
        <taxon>Pseudomonadati</taxon>
        <taxon>Pseudomonadota</taxon>
        <taxon>Alphaproteobacteria</taxon>
        <taxon>Acetobacterales</taxon>
        <taxon>Roseomonadaceae</taxon>
        <taxon>Roseomonas</taxon>
    </lineage>
</organism>
<gene>
    <name evidence="1" type="ORF">IBL26_13200</name>
</gene>